<accession>A0A1V9FXZ4</accession>
<evidence type="ECO:0008006" key="4">
    <source>
        <dbReference type="Google" id="ProtNLM"/>
    </source>
</evidence>
<keyword evidence="1" id="KW-0732">Signal</keyword>
<dbReference type="RefSeq" id="WP_081147907.1">
    <property type="nucleotide sequence ID" value="NZ_LVYD01000046.1"/>
</dbReference>
<name>A0A1V9FXZ4_9BACT</name>
<dbReference type="Gene3D" id="2.150.10.10">
    <property type="entry name" value="Serralysin-like metalloprotease, C-terminal"/>
    <property type="match status" value="1"/>
</dbReference>
<dbReference type="Proteomes" id="UP000192796">
    <property type="component" value="Unassembled WGS sequence"/>
</dbReference>
<dbReference type="AlphaFoldDB" id="A0A1V9FXZ4"/>
<dbReference type="STRING" id="1703345.A3860_25170"/>
<dbReference type="EMBL" id="LVYD01000046">
    <property type="protein sequence ID" value="OQP63184.1"/>
    <property type="molecule type" value="Genomic_DNA"/>
</dbReference>
<evidence type="ECO:0000313" key="2">
    <source>
        <dbReference type="EMBL" id="OQP63184.1"/>
    </source>
</evidence>
<gene>
    <name evidence="2" type="ORF">A3860_25170</name>
</gene>
<dbReference type="InterPro" id="IPR011049">
    <property type="entry name" value="Serralysin-like_metalloprot_C"/>
</dbReference>
<feature type="signal peptide" evidence="1">
    <location>
        <begin position="1"/>
        <end position="20"/>
    </location>
</feature>
<evidence type="ECO:0000256" key="1">
    <source>
        <dbReference type="SAM" id="SignalP"/>
    </source>
</evidence>
<comment type="caution">
    <text evidence="2">The sequence shown here is derived from an EMBL/GenBank/DDBJ whole genome shotgun (WGS) entry which is preliminary data.</text>
</comment>
<dbReference type="OrthoDB" id="681101at2"/>
<protein>
    <recommendedName>
        <fullName evidence="4">Trimeric autotransporter adhesin YadA-like head domain-containing protein</fullName>
    </recommendedName>
</protein>
<sequence length="634" mass="65115">MRKLLLSLLFVLFILTQTIAQNDFRVKSSTIVLTNGSSPAELIIENSTKNIKGILVNRGNGQTEFRQAQRMNDSTFVIGYDTLTFRGTAQNLQQVTDAGKTTTRYINADSGYYQRGIPLLVATDSILKLGYHAGESNTTGGGNTAVGNRALQNNTTGRNNTAFGYQVLQLNTTGSGNVASGWQAMVYNTSGSGNVGLGRQALGGNTTGANNVAIGMAALGGNSTGSENTALGYLTAGFNTTGSGITAIGREALEYNTTGVYNTAVGAYSLYTNASGGRNTAVGLGAAKTTYGSDITAVGCGAVNYFSGNGGLNRSTAIGSGALSGGVGDQNTAVGAGAIGQYGGPNNTAVGDSALIAARNWTYNNTVLGKNAGANITGAYNIAIGYRAYVADANDSAQLSIGNLIYGTGVKGTDTTVSNGRIGIKTKTPAYEMDVNGKLGVRSLDSISDAVNVLCQDPATGEIKKAAFGKPQSFIQTATNVISGTNAETTIISGGTGSLVIPASAWFAGKSFRIVVRGIYSTSATNAANLIFKIKLGNTVIAQTSGIFLRHGITDIPYEIRAEFTCRSTGASGSVFAMGLIRNDGEYVSTIDNGTSAATVDLSVNQTLNITATLSDAAAGNSLSTYIVTIEAIN</sequence>
<reference evidence="2 3" key="1">
    <citation type="submission" date="2016-03" db="EMBL/GenBank/DDBJ databases">
        <title>Niastella vici sp. nov., isolated from farmland soil.</title>
        <authorList>
            <person name="Chen L."/>
            <person name="Wang D."/>
            <person name="Yang S."/>
            <person name="Wang G."/>
        </authorList>
    </citation>
    <scope>NUCLEOTIDE SEQUENCE [LARGE SCALE GENOMIC DNA]</scope>
    <source>
        <strain evidence="2 3">DJ57</strain>
    </source>
</reference>
<evidence type="ECO:0000313" key="3">
    <source>
        <dbReference type="Proteomes" id="UP000192796"/>
    </source>
</evidence>
<organism evidence="2 3">
    <name type="scientific">Niastella vici</name>
    <dbReference type="NCBI Taxonomy" id="1703345"/>
    <lineage>
        <taxon>Bacteria</taxon>
        <taxon>Pseudomonadati</taxon>
        <taxon>Bacteroidota</taxon>
        <taxon>Chitinophagia</taxon>
        <taxon>Chitinophagales</taxon>
        <taxon>Chitinophagaceae</taxon>
        <taxon>Niastella</taxon>
    </lineage>
</organism>
<keyword evidence="3" id="KW-1185">Reference proteome</keyword>
<proteinExistence type="predicted"/>
<feature type="chain" id="PRO_5012438579" description="Trimeric autotransporter adhesin YadA-like head domain-containing protein" evidence="1">
    <location>
        <begin position="21"/>
        <end position="634"/>
    </location>
</feature>